<comment type="caution">
    <text evidence="2">The sequence shown here is derived from an EMBL/GenBank/DDBJ whole genome shotgun (WGS) entry which is preliminary data.</text>
</comment>
<dbReference type="Proteomes" id="UP000276379">
    <property type="component" value="Unassembled WGS sequence"/>
</dbReference>
<dbReference type="CDD" id="cd07043">
    <property type="entry name" value="STAS_anti-anti-sigma_factors"/>
    <property type="match status" value="1"/>
</dbReference>
<dbReference type="Pfam" id="PF13466">
    <property type="entry name" value="STAS_2"/>
    <property type="match status" value="1"/>
</dbReference>
<dbReference type="AlphaFoldDB" id="A0A3R8Q4P0"/>
<gene>
    <name evidence="2" type="ORF">CQW44_36875</name>
</gene>
<name>A0A3R8Q4P0_9ACTN</name>
<evidence type="ECO:0000313" key="2">
    <source>
        <dbReference type="EMBL" id="RRQ78027.1"/>
    </source>
</evidence>
<organism evidence="2 3">
    <name type="scientific">Streptomyces griseofuscus</name>
    <dbReference type="NCBI Taxonomy" id="146922"/>
    <lineage>
        <taxon>Bacteria</taxon>
        <taxon>Bacillati</taxon>
        <taxon>Actinomycetota</taxon>
        <taxon>Actinomycetes</taxon>
        <taxon>Kitasatosporales</taxon>
        <taxon>Streptomycetaceae</taxon>
        <taxon>Streptomyces</taxon>
    </lineage>
</organism>
<dbReference type="EMBL" id="PDES01000023">
    <property type="protein sequence ID" value="RRQ78027.1"/>
    <property type="molecule type" value="Genomic_DNA"/>
</dbReference>
<evidence type="ECO:0000259" key="1">
    <source>
        <dbReference type="PROSITE" id="PS50801"/>
    </source>
</evidence>
<dbReference type="InterPro" id="IPR058548">
    <property type="entry name" value="MlaB-like_STAS"/>
</dbReference>
<keyword evidence="3" id="KW-1185">Reference proteome</keyword>
<feature type="domain" description="STAS" evidence="1">
    <location>
        <begin position="1"/>
        <end position="99"/>
    </location>
</feature>
<dbReference type="PANTHER" id="PTHR33495">
    <property type="entry name" value="ANTI-SIGMA FACTOR ANTAGONIST TM_1081-RELATED-RELATED"/>
    <property type="match status" value="1"/>
</dbReference>
<dbReference type="Gene3D" id="3.30.750.24">
    <property type="entry name" value="STAS domain"/>
    <property type="match status" value="1"/>
</dbReference>
<dbReference type="SUPFAM" id="SSF52091">
    <property type="entry name" value="SpoIIaa-like"/>
    <property type="match status" value="1"/>
</dbReference>
<dbReference type="InterPro" id="IPR036513">
    <property type="entry name" value="STAS_dom_sf"/>
</dbReference>
<dbReference type="InterPro" id="IPR002645">
    <property type="entry name" value="STAS_dom"/>
</dbReference>
<proteinExistence type="predicted"/>
<accession>A0A3R8Q4P0</accession>
<protein>
    <recommendedName>
        <fullName evidence="1">STAS domain-containing protein</fullName>
    </recommendedName>
</protein>
<reference evidence="2 3" key="1">
    <citation type="submission" date="2017-10" db="EMBL/GenBank/DDBJ databases">
        <title>Draft genome of actinobacteria isolated from guarana (Paullinia cupana (Mart.) Ducke.</title>
        <authorList>
            <person name="Siqueira K.A."/>
            <person name="Liotti R.G."/>
            <person name="Mendes T.A."/>
            <person name="Soares M.A."/>
        </authorList>
    </citation>
    <scope>NUCLEOTIDE SEQUENCE [LARGE SCALE GENOMIC DNA]</scope>
    <source>
        <strain evidence="2 3">199</strain>
    </source>
</reference>
<dbReference type="PROSITE" id="PS50801">
    <property type="entry name" value="STAS"/>
    <property type="match status" value="1"/>
</dbReference>
<dbReference type="PANTHER" id="PTHR33495:SF2">
    <property type="entry name" value="ANTI-SIGMA FACTOR ANTAGONIST TM_1081-RELATED"/>
    <property type="match status" value="1"/>
</dbReference>
<dbReference type="GO" id="GO:0043856">
    <property type="term" value="F:anti-sigma factor antagonist activity"/>
    <property type="evidence" value="ECO:0007669"/>
    <property type="project" value="TreeGrafter"/>
</dbReference>
<sequence length="119" mass="13223">MHVTRHEETFVITLRGEVDWDDAEDFEAARQTADRAALPVTVIDLSRVTFADSMLLNALLALRRRHRSDGRDLVLLGPLHPAVRRLLVVSGVLEHFTISDTGATLGTGRQEPHEDEDSG</sequence>
<evidence type="ECO:0000313" key="3">
    <source>
        <dbReference type="Proteomes" id="UP000276379"/>
    </source>
</evidence>